<feature type="compositionally biased region" description="Acidic residues" evidence="1">
    <location>
        <begin position="117"/>
        <end position="136"/>
    </location>
</feature>
<feature type="region of interest" description="Disordered" evidence="1">
    <location>
        <begin position="68"/>
        <end position="136"/>
    </location>
</feature>
<comment type="caution">
    <text evidence="2">The sequence shown here is derived from an EMBL/GenBank/DDBJ whole genome shotgun (WGS) entry which is preliminary data.</text>
</comment>
<sequence length="486" mass="54083">MNRPANGFGSGEAMKHLQGDGNERRDNRNQRENSSPEVGVKGGSGLCNKSRPPTLSFFAVPERASFARRKQHYVRRGRPLNLADEGGDDLFGDGDLDDDLQSEAGNGRVVSEKDLASDQDADEQSEREDADVDMDAQPEQVQDRIIMTTAMYRHRTPCSKDGTLQSLKVPSFLRVAAETYNPDTYEVTQEELANAQSENPKVKIRHQRDPTTGKMKSNAVVYRWSDGSMTVSVGTEHYEITKKQMAPPLNKPYQERQDAHYYGAAASLSSNLFLTVGHVTEQYTVQPNRNLQDDALAVFASRMAEVARGKAQGADKIFTATKDPELQRKEAEMAEKERMKAQRRRENAAAKLETRTGGYRSAGLSIGDLEGGRRAGASGRKRGQPGASRIKRRKPEYDSDDDLPAGRGRGDEYDREDDFIAPSDEEGASDIEEDEEDLLDDDEEEEEAPRRKRQRTVEADADADPDDAAPAADRGRRRHIVDDDSE</sequence>
<dbReference type="EMBL" id="JAQQWM010000001">
    <property type="protein sequence ID" value="KAK8083526.1"/>
    <property type="molecule type" value="Genomic_DNA"/>
</dbReference>
<accession>A0ABR1WM42</accession>
<feature type="region of interest" description="Disordered" evidence="1">
    <location>
        <begin position="1"/>
        <end position="56"/>
    </location>
</feature>
<dbReference type="PANTHER" id="PTHR23146">
    <property type="entry name" value="LEO1 PROTEIN"/>
    <property type="match status" value="1"/>
</dbReference>
<evidence type="ECO:0000313" key="2">
    <source>
        <dbReference type="EMBL" id="KAK8083526.1"/>
    </source>
</evidence>
<dbReference type="Pfam" id="PF04004">
    <property type="entry name" value="Leo1"/>
    <property type="match status" value="1"/>
</dbReference>
<feature type="region of interest" description="Disordered" evidence="1">
    <location>
        <begin position="192"/>
        <end position="215"/>
    </location>
</feature>
<feature type="compositionally biased region" description="Basic residues" evidence="1">
    <location>
        <begin position="68"/>
        <end position="78"/>
    </location>
</feature>
<dbReference type="PANTHER" id="PTHR23146:SF0">
    <property type="entry name" value="RNA POLYMERASE-ASSOCIATED PROTEIN LEO1"/>
    <property type="match status" value="1"/>
</dbReference>
<gene>
    <name evidence="2" type="ORF">PG996_002307</name>
</gene>
<feature type="compositionally biased region" description="Acidic residues" evidence="1">
    <location>
        <begin position="85"/>
        <end position="101"/>
    </location>
</feature>
<feature type="compositionally biased region" description="Acidic residues" evidence="1">
    <location>
        <begin position="413"/>
        <end position="447"/>
    </location>
</feature>
<proteinExistence type="predicted"/>
<feature type="compositionally biased region" description="Basic residues" evidence="1">
    <location>
        <begin position="379"/>
        <end position="394"/>
    </location>
</feature>
<dbReference type="InterPro" id="IPR007149">
    <property type="entry name" value="Leo1"/>
</dbReference>
<dbReference type="Proteomes" id="UP001446871">
    <property type="component" value="Unassembled WGS sequence"/>
</dbReference>
<organism evidence="2 3">
    <name type="scientific">Apiospora saccharicola</name>
    <dbReference type="NCBI Taxonomy" id="335842"/>
    <lineage>
        <taxon>Eukaryota</taxon>
        <taxon>Fungi</taxon>
        <taxon>Dikarya</taxon>
        <taxon>Ascomycota</taxon>
        <taxon>Pezizomycotina</taxon>
        <taxon>Sordariomycetes</taxon>
        <taxon>Xylariomycetidae</taxon>
        <taxon>Amphisphaeriales</taxon>
        <taxon>Apiosporaceae</taxon>
        <taxon>Apiospora</taxon>
    </lineage>
</organism>
<reference evidence="2 3" key="1">
    <citation type="submission" date="2023-01" db="EMBL/GenBank/DDBJ databases">
        <title>Analysis of 21 Apiospora genomes using comparative genomics revels a genus with tremendous synthesis potential of carbohydrate active enzymes and secondary metabolites.</title>
        <authorList>
            <person name="Sorensen T."/>
        </authorList>
    </citation>
    <scope>NUCLEOTIDE SEQUENCE [LARGE SCALE GENOMIC DNA]</scope>
    <source>
        <strain evidence="2 3">CBS 83171</strain>
    </source>
</reference>
<evidence type="ECO:0000313" key="3">
    <source>
        <dbReference type="Proteomes" id="UP001446871"/>
    </source>
</evidence>
<feature type="compositionally biased region" description="Basic and acidic residues" evidence="1">
    <location>
        <begin position="334"/>
        <end position="354"/>
    </location>
</feature>
<evidence type="ECO:0000256" key="1">
    <source>
        <dbReference type="SAM" id="MobiDB-lite"/>
    </source>
</evidence>
<name>A0ABR1WM42_9PEZI</name>
<protein>
    <submittedName>
        <fullName evidence="2">Leo1</fullName>
    </submittedName>
</protein>
<feature type="compositionally biased region" description="Basic and acidic residues" evidence="1">
    <location>
        <begin position="13"/>
        <end position="31"/>
    </location>
</feature>
<feature type="region of interest" description="Disordered" evidence="1">
    <location>
        <begin position="334"/>
        <end position="486"/>
    </location>
</feature>
<keyword evidence="3" id="KW-1185">Reference proteome</keyword>